<gene>
    <name evidence="2" type="ORF">OHM77_06845</name>
</gene>
<accession>A0AA49FN83</accession>
<proteinExistence type="predicted"/>
<evidence type="ECO:0000313" key="2">
    <source>
        <dbReference type="EMBL" id="WIM06978.1"/>
    </source>
</evidence>
<keyword evidence="1" id="KW-0175">Coiled coil</keyword>
<dbReference type="AlphaFoldDB" id="A0AA49FN83"/>
<protein>
    <submittedName>
        <fullName evidence="2">Uncharacterized protein</fullName>
    </submittedName>
</protein>
<dbReference type="Proteomes" id="UP001234916">
    <property type="component" value="Chromosome"/>
</dbReference>
<organism evidence="2">
    <name type="scientific">Candidatus Nitricoxidivorans perseverans</name>
    <dbReference type="NCBI Taxonomy" id="2975601"/>
    <lineage>
        <taxon>Bacteria</taxon>
        <taxon>Pseudomonadati</taxon>
        <taxon>Pseudomonadota</taxon>
        <taxon>Betaproteobacteria</taxon>
        <taxon>Nitrosomonadales</taxon>
        <taxon>Sterolibacteriaceae</taxon>
        <taxon>Candidatus Nitricoxidivorans</taxon>
    </lineage>
</organism>
<reference evidence="2" key="1">
    <citation type="journal article" date="2023" name="Nat. Microbiol.">
        <title>Enrichment and characterization of a nitric oxide-reducing microbial community in a continuous bioreactor.</title>
        <authorList>
            <person name="Garrido-Amador P."/>
            <person name="Stortenbeker N."/>
            <person name="Wessels H.J.C.T."/>
            <person name="Speth D.R."/>
            <person name="Garcia-Heredia I."/>
            <person name="Kartal B."/>
        </authorList>
    </citation>
    <scope>NUCLEOTIDE SEQUENCE</scope>
    <source>
        <strain evidence="2">MAG1</strain>
    </source>
</reference>
<dbReference type="KEGG" id="npv:OHM77_06845"/>
<name>A0AA49FN83_9PROT</name>
<evidence type="ECO:0000256" key="1">
    <source>
        <dbReference type="SAM" id="Coils"/>
    </source>
</evidence>
<sequence>MKITSQDLHRLRWGIVFLAALLLTSAGIVFAATNHLKQARQEHRQAVARHDNIKSRLVRARDEEREIRAKISRYQELLARGIIGQERRLDWVERIARIQAARRLIDVQYELSPQQPVDAKLLPSGTDAGGYEFMASTMRLQMQLLHEDDLLGFLADLQKSIQALLIVRNCAVDRTGRGGTGERTPQAQLAAECALDWITLREKK</sequence>
<dbReference type="EMBL" id="CP107246">
    <property type="protein sequence ID" value="WIM06978.1"/>
    <property type="molecule type" value="Genomic_DNA"/>
</dbReference>
<feature type="coiled-coil region" evidence="1">
    <location>
        <begin position="36"/>
        <end position="80"/>
    </location>
</feature>